<comment type="caution">
    <text evidence="2">The sequence shown here is derived from an EMBL/GenBank/DDBJ whole genome shotgun (WGS) entry which is preliminary data.</text>
</comment>
<dbReference type="AlphaFoldDB" id="A0A8J5V3C8"/>
<reference evidence="2" key="1">
    <citation type="journal article" date="2021" name="bioRxiv">
        <title>Whole Genome Assembly and Annotation of Northern Wild Rice, Zizania palustris L., Supports a Whole Genome Duplication in the Zizania Genus.</title>
        <authorList>
            <person name="Haas M."/>
            <person name="Kono T."/>
            <person name="Macchietto M."/>
            <person name="Millas R."/>
            <person name="McGilp L."/>
            <person name="Shao M."/>
            <person name="Duquette J."/>
            <person name="Hirsch C.N."/>
            <person name="Kimball J."/>
        </authorList>
    </citation>
    <scope>NUCLEOTIDE SEQUENCE</scope>
    <source>
        <tissue evidence="2">Fresh leaf tissue</tissue>
    </source>
</reference>
<dbReference type="EMBL" id="JAAALK010000290">
    <property type="protein sequence ID" value="KAG8044911.1"/>
    <property type="molecule type" value="Genomic_DNA"/>
</dbReference>
<dbReference type="Proteomes" id="UP000729402">
    <property type="component" value="Unassembled WGS sequence"/>
</dbReference>
<dbReference type="InterPro" id="IPR007587">
    <property type="entry name" value="SAPS"/>
</dbReference>
<gene>
    <name evidence="2" type="ORF">GUJ93_ZPchr0008g11824</name>
</gene>
<keyword evidence="3" id="KW-1185">Reference proteome</keyword>
<evidence type="ECO:0000256" key="1">
    <source>
        <dbReference type="ARBA" id="ARBA00006180"/>
    </source>
</evidence>
<reference evidence="2" key="2">
    <citation type="submission" date="2021-02" db="EMBL/GenBank/DDBJ databases">
        <authorList>
            <person name="Kimball J.A."/>
            <person name="Haas M.W."/>
            <person name="Macchietto M."/>
            <person name="Kono T."/>
            <person name="Duquette J."/>
            <person name="Shao M."/>
        </authorList>
    </citation>
    <scope>NUCLEOTIDE SEQUENCE</scope>
    <source>
        <tissue evidence="2">Fresh leaf tissue</tissue>
    </source>
</reference>
<proteinExistence type="inferred from homology"/>
<protein>
    <submittedName>
        <fullName evidence="2">Uncharacterized protein</fullName>
    </submittedName>
</protein>
<accession>A0A8J5V3C8</accession>
<evidence type="ECO:0000313" key="2">
    <source>
        <dbReference type="EMBL" id="KAG8044911.1"/>
    </source>
</evidence>
<name>A0A8J5V3C8_ZIZPA</name>
<dbReference type="PANTHER" id="PTHR12634:SF34">
    <property type="entry name" value="SIT4 PHOSPHATASE-ASSOCIATED FAMILY PROTEIN"/>
    <property type="match status" value="1"/>
</dbReference>
<evidence type="ECO:0000313" key="3">
    <source>
        <dbReference type="Proteomes" id="UP000729402"/>
    </source>
</evidence>
<organism evidence="2 3">
    <name type="scientific">Zizania palustris</name>
    <name type="common">Northern wild rice</name>
    <dbReference type="NCBI Taxonomy" id="103762"/>
    <lineage>
        <taxon>Eukaryota</taxon>
        <taxon>Viridiplantae</taxon>
        <taxon>Streptophyta</taxon>
        <taxon>Embryophyta</taxon>
        <taxon>Tracheophyta</taxon>
        <taxon>Spermatophyta</taxon>
        <taxon>Magnoliopsida</taxon>
        <taxon>Liliopsida</taxon>
        <taxon>Poales</taxon>
        <taxon>Poaceae</taxon>
        <taxon>BOP clade</taxon>
        <taxon>Oryzoideae</taxon>
        <taxon>Oryzeae</taxon>
        <taxon>Zizaniinae</taxon>
        <taxon>Zizania</taxon>
    </lineage>
</organism>
<sequence length="152" mass="17835">MFWRMTGLSAASPVDTILDKENFTLDELLDEDEIIQECKALNSRLINFLRDRAQVEQLLRYVVEEVPEDDEKRRSFKFPFIACEIFTCEIDVILRTLVEDEELMELLFSFVKPDHPHSTLLSGYFSKVVICLMLRKTAPLMAYVQVFLFFLV</sequence>
<dbReference type="PANTHER" id="PTHR12634">
    <property type="entry name" value="SIT4 YEAST -ASSOCIATING PROTEIN-RELATED"/>
    <property type="match status" value="1"/>
</dbReference>
<dbReference type="OrthoDB" id="295029at2759"/>
<comment type="similarity">
    <text evidence="1">Belongs to the SAPS family.</text>
</comment>
<dbReference type="GO" id="GO:0019888">
    <property type="term" value="F:protein phosphatase regulator activity"/>
    <property type="evidence" value="ECO:0007669"/>
    <property type="project" value="TreeGrafter"/>
</dbReference>
<dbReference type="GO" id="GO:0019903">
    <property type="term" value="F:protein phosphatase binding"/>
    <property type="evidence" value="ECO:0007669"/>
    <property type="project" value="InterPro"/>
</dbReference>